<dbReference type="EMBL" id="JAOURS010000001">
    <property type="protein sequence ID" value="MDC6636681.1"/>
    <property type="molecule type" value="Genomic_DNA"/>
</dbReference>
<dbReference type="STRING" id="83655.APT61_08450"/>
<evidence type="ECO:0000313" key="5">
    <source>
        <dbReference type="EMBL" id="VTP69886.1"/>
    </source>
</evidence>
<keyword evidence="1" id="KW-0732">Signal</keyword>
<evidence type="ECO:0000313" key="7">
    <source>
        <dbReference type="Proteomes" id="UP000310719"/>
    </source>
</evidence>
<dbReference type="PROSITE" id="PS51257">
    <property type="entry name" value="PROKAR_LIPOPROTEIN"/>
    <property type="match status" value="1"/>
</dbReference>
<dbReference type="Proteomes" id="UP000222768">
    <property type="component" value="Unassembled WGS sequence"/>
</dbReference>
<dbReference type="EMBL" id="PDLK01000002">
    <property type="protein sequence ID" value="PHH04870.1"/>
    <property type="molecule type" value="Genomic_DNA"/>
</dbReference>
<feature type="domain" description="Spore coat protein U/FanG" evidence="2">
    <location>
        <begin position="11"/>
        <end position="157"/>
    </location>
</feature>
<dbReference type="AlphaFoldDB" id="A0A3E2A1F4"/>
<dbReference type="GeneID" id="30331929"/>
<dbReference type="InterPro" id="IPR007893">
    <property type="entry name" value="Spore_coat_U/FanG"/>
</dbReference>
<sequence length="321" mass="33885">MKRLLLVMILLLFSATSWGACRVSTVNASFGSVTSFALSGNNEVATTGTLVVNCDTVLNLLTNDTVTLNYTGATVSASSRATMKRTDNATITDVIPTRLCGLNTCNATNEVQIGKAYTWSGSSLLGLLGSRQYNIPLYFRTVAGQNVSAGPYQVTLNFNVSYSVCALGALGLCTSAQTGTTPVSITLNMTVTNDCSAMTTPNVNFNSAPLVQNFPTISQAISVTCTKGSVYTIGINNGANASNNVRQMASGNNRMSYEIYKEATANRWGSSGSERWSSGASSQVSTDGLLRSYNYTARVLTNQATPPAGNYSDTLVVDVAF</sequence>
<evidence type="ECO:0000259" key="2">
    <source>
        <dbReference type="Pfam" id="PF05229"/>
    </source>
</evidence>
<dbReference type="Pfam" id="PF05229">
    <property type="entry name" value="SCPU"/>
    <property type="match status" value="2"/>
</dbReference>
<dbReference type="SMART" id="SM00972">
    <property type="entry name" value="SCPU"/>
    <property type="match status" value="1"/>
</dbReference>
<dbReference type="RefSeq" id="WP_032611979.1">
    <property type="nucleotide sequence ID" value="NZ_CP013990.1"/>
</dbReference>
<gene>
    <name evidence="4" type="ORF">CRX53_13325</name>
    <name evidence="5" type="ORF">NCTC13032_04591</name>
    <name evidence="3" type="ORF">OEZ79_00300</name>
</gene>
<evidence type="ECO:0000256" key="1">
    <source>
        <dbReference type="SAM" id="SignalP"/>
    </source>
</evidence>
<dbReference type="KEGG" id="lax:APT61_08450"/>
<dbReference type="Proteomes" id="UP000310719">
    <property type="component" value="Chromosome"/>
</dbReference>
<dbReference type="OrthoDB" id="8901110at2"/>
<reference evidence="4" key="2">
    <citation type="submission" date="2017-09" db="EMBL/GenBank/DDBJ databases">
        <title>FDA dAtabase for Regulatory Grade micrObial Sequences (FDA-ARGOS): Supporting development and validation of Infectious Disease Dx tests.</title>
        <authorList>
            <person name="Minogue T."/>
            <person name="Wolcott M."/>
            <person name="Wasieloski L."/>
            <person name="Aguilar W."/>
            <person name="Moore D."/>
            <person name="Tallon L.J."/>
            <person name="Sadzewicz L."/>
            <person name="Ott S."/>
            <person name="Zhao X."/>
            <person name="Nagaraj S."/>
            <person name="Vavikolanu K."/>
            <person name="Aluvathingal J."/>
            <person name="Nadendla S."/>
            <person name="Sichtig H."/>
        </authorList>
    </citation>
    <scope>NUCLEOTIDE SEQUENCE</scope>
    <source>
        <strain evidence="4">FDAARGOS_404</strain>
    </source>
</reference>
<dbReference type="GO" id="GO:0007155">
    <property type="term" value="P:cell adhesion"/>
    <property type="evidence" value="ECO:0007669"/>
    <property type="project" value="InterPro"/>
</dbReference>
<evidence type="ECO:0000313" key="3">
    <source>
        <dbReference type="EMBL" id="MDC6636681.1"/>
    </source>
</evidence>
<dbReference type="PANTHER" id="PTHR37089">
    <property type="entry name" value="PROTEIN U-RELATED"/>
    <property type="match status" value="1"/>
</dbReference>
<reference evidence="5 7" key="3">
    <citation type="submission" date="2019-05" db="EMBL/GenBank/DDBJ databases">
        <authorList>
            <consortium name="Pathogen Informatics"/>
        </authorList>
    </citation>
    <scope>NUCLEOTIDE SEQUENCE [LARGE SCALE GENOMIC DNA]</scope>
    <source>
        <strain evidence="5 7">NCTC13032</strain>
    </source>
</reference>
<feature type="signal peptide" evidence="1">
    <location>
        <begin position="1"/>
        <end position="19"/>
    </location>
</feature>
<name>A0A3E2A1F4_9ENTR</name>
<dbReference type="PANTHER" id="PTHR37089:SF1">
    <property type="entry name" value="MEMBRANE PROTEIN"/>
    <property type="match status" value="1"/>
</dbReference>
<organism evidence="5 7">
    <name type="scientific">Leclercia adecarboxylata</name>
    <dbReference type="NCBI Taxonomy" id="83655"/>
    <lineage>
        <taxon>Bacteria</taxon>
        <taxon>Pseudomonadati</taxon>
        <taxon>Pseudomonadota</taxon>
        <taxon>Gammaproteobacteria</taxon>
        <taxon>Enterobacterales</taxon>
        <taxon>Enterobacteriaceae</taxon>
        <taxon>Leclercia</taxon>
    </lineage>
</organism>
<dbReference type="GO" id="GO:0009289">
    <property type="term" value="C:pilus"/>
    <property type="evidence" value="ECO:0007669"/>
    <property type="project" value="InterPro"/>
</dbReference>
<evidence type="ECO:0000313" key="4">
    <source>
        <dbReference type="EMBL" id="PHH04870.1"/>
    </source>
</evidence>
<dbReference type="EMBL" id="LR590464">
    <property type="protein sequence ID" value="VTP69886.1"/>
    <property type="molecule type" value="Genomic_DNA"/>
</dbReference>
<dbReference type="Proteomes" id="UP001149314">
    <property type="component" value="Unassembled WGS sequence"/>
</dbReference>
<evidence type="ECO:0000313" key="6">
    <source>
        <dbReference type="Proteomes" id="UP000222768"/>
    </source>
</evidence>
<protein>
    <submittedName>
        <fullName evidence="4">SCPU domain-containing protein</fullName>
    </submittedName>
    <submittedName>
        <fullName evidence="3">Spore coat U domain-containing protein</fullName>
    </submittedName>
</protein>
<dbReference type="InterPro" id="IPR053167">
    <property type="entry name" value="Spore_coat_component"/>
</dbReference>
<dbReference type="InterPro" id="IPR036937">
    <property type="entry name" value="Adhesion_dom_fimbrial_sf"/>
</dbReference>
<feature type="domain" description="Spore coat protein U/FanG" evidence="2">
    <location>
        <begin position="184"/>
        <end position="317"/>
    </location>
</feature>
<accession>A0A3E2A1F4</accession>
<proteinExistence type="predicted"/>
<feature type="chain" id="PRO_5039996079" evidence="1">
    <location>
        <begin position="20"/>
        <end position="321"/>
    </location>
</feature>
<reference evidence="6" key="1">
    <citation type="submission" date="2017-09" db="EMBL/GenBank/DDBJ databases">
        <title>FDA dAtabase for Regulatory Grade micrObial Sequences (FDA-ARGOS): Supporting development and validation of Infectious Disease Dx tests.</title>
        <authorList>
            <person name="Minogue T."/>
            <person name="Wolcott M."/>
            <person name="Wasieloski L."/>
            <person name="Aguilar W."/>
            <person name="Moore D."/>
            <person name="Tallon L."/>
            <person name="Sadzewicz L."/>
            <person name="Ott S."/>
            <person name="Zhao X."/>
            <person name="Nagaraj S."/>
            <person name="Vavikolanu K."/>
            <person name="Aluvathingal J."/>
            <person name="Nadendla S."/>
            <person name="Sichtig H."/>
        </authorList>
    </citation>
    <scope>NUCLEOTIDE SEQUENCE [LARGE SCALE GENOMIC DNA]</scope>
    <source>
        <strain evidence="6">FDAARGOS_404</strain>
    </source>
</reference>
<reference evidence="3" key="4">
    <citation type="journal article" date="2023" name="Genes Genomics">
        <title>Genomic insights of Leclercia adecarboxylata strains linked to an outbreak in public hospitals in Mexico.</title>
        <authorList>
            <person name="Barrios-Villa E."/>
            <person name="Pacheco-Flores B."/>
            <person name="Lozano-Zarain P."/>
            <person name="Del Campo-Ortega R."/>
            <person name="de Jesus Ascencio-Montiel I."/>
            <person name="Gonzalez-Leon M."/>
            <person name="Camorlinga-Ponce M."/>
            <person name="Gaytan Cervantes F.J."/>
            <person name="Gonzalez Torres C."/>
            <person name="Aguilar E."/>
            <person name="Gonzalez Ibarra J."/>
            <person name="Torres Lopez F.J."/>
            <person name="Rosas-Vargas H."/>
            <person name="Gonzalez-Bonilla C.R."/>
            <person name="Del Carmen Rocha-Gracia R."/>
        </authorList>
    </citation>
    <scope>NUCLEOTIDE SEQUENCE</scope>
    <source>
        <strain evidence="3">Lac40</strain>
    </source>
</reference>
<dbReference type="Gene3D" id="2.60.40.1090">
    <property type="entry name" value="Fimbrial-type adhesion domain"/>
    <property type="match status" value="1"/>
</dbReference>